<dbReference type="OrthoDB" id="5282002at2759"/>
<feature type="non-terminal residue" evidence="2">
    <location>
        <position position="1"/>
    </location>
</feature>
<feature type="domain" description="DUF4470" evidence="1">
    <location>
        <begin position="61"/>
        <end position="159"/>
    </location>
</feature>
<evidence type="ECO:0000313" key="2">
    <source>
        <dbReference type="EMBL" id="KAF9073118.1"/>
    </source>
</evidence>
<organism evidence="2 3">
    <name type="scientific">Rhodocollybia butyracea</name>
    <dbReference type="NCBI Taxonomy" id="206335"/>
    <lineage>
        <taxon>Eukaryota</taxon>
        <taxon>Fungi</taxon>
        <taxon>Dikarya</taxon>
        <taxon>Basidiomycota</taxon>
        <taxon>Agaricomycotina</taxon>
        <taxon>Agaricomycetes</taxon>
        <taxon>Agaricomycetidae</taxon>
        <taxon>Agaricales</taxon>
        <taxon>Marasmiineae</taxon>
        <taxon>Omphalotaceae</taxon>
        <taxon>Rhodocollybia</taxon>
    </lineage>
</organism>
<dbReference type="EMBL" id="JADNRY010000020">
    <property type="protein sequence ID" value="KAF9073118.1"/>
    <property type="molecule type" value="Genomic_DNA"/>
</dbReference>
<gene>
    <name evidence="2" type="ORF">BDP27DRAFT_1216379</name>
</gene>
<dbReference type="InterPro" id="IPR027974">
    <property type="entry name" value="DUF4470"/>
</dbReference>
<proteinExistence type="predicted"/>
<evidence type="ECO:0000259" key="1">
    <source>
        <dbReference type="Pfam" id="PF14737"/>
    </source>
</evidence>
<accession>A0A9P5Q071</accession>
<dbReference type="AlphaFoldDB" id="A0A9P5Q071"/>
<comment type="caution">
    <text evidence="2">The sequence shown here is derived from an EMBL/GenBank/DDBJ whole genome shotgun (WGS) entry which is preliminary data.</text>
</comment>
<reference evidence="2" key="1">
    <citation type="submission" date="2020-11" db="EMBL/GenBank/DDBJ databases">
        <authorList>
            <consortium name="DOE Joint Genome Institute"/>
            <person name="Ahrendt S."/>
            <person name="Riley R."/>
            <person name="Andreopoulos W."/>
            <person name="Labutti K."/>
            <person name="Pangilinan J."/>
            <person name="Ruiz-Duenas F.J."/>
            <person name="Barrasa J.M."/>
            <person name="Sanchez-Garcia M."/>
            <person name="Camarero S."/>
            <person name="Miyauchi S."/>
            <person name="Serrano A."/>
            <person name="Linde D."/>
            <person name="Babiker R."/>
            <person name="Drula E."/>
            <person name="Ayuso-Fernandez I."/>
            <person name="Pacheco R."/>
            <person name="Padilla G."/>
            <person name="Ferreira P."/>
            <person name="Barriuso J."/>
            <person name="Kellner H."/>
            <person name="Castanera R."/>
            <person name="Alfaro M."/>
            <person name="Ramirez L."/>
            <person name="Pisabarro A.G."/>
            <person name="Kuo A."/>
            <person name="Tritt A."/>
            <person name="Lipzen A."/>
            <person name="He G."/>
            <person name="Yan M."/>
            <person name="Ng V."/>
            <person name="Cullen D."/>
            <person name="Martin F."/>
            <person name="Rosso M.-N."/>
            <person name="Henrissat B."/>
            <person name="Hibbett D."/>
            <person name="Martinez A.T."/>
            <person name="Grigoriev I.V."/>
        </authorList>
    </citation>
    <scope>NUCLEOTIDE SEQUENCE</scope>
    <source>
        <strain evidence="2">AH 40177</strain>
    </source>
</reference>
<evidence type="ECO:0000313" key="3">
    <source>
        <dbReference type="Proteomes" id="UP000772434"/>
    </source>
</evidence>
<name>A0A9P5Q071_9AGAR</name>
<dbReference type="Pfam" id="PF14737">
    <property type="entry name" value="DUF4470"/>
    <property type="match status" value="1"/>
</dbReference>
<protein>
    <recommendedName>
        <fullName evidence="1">DUF4470 domain-containing protein</fullName>
    </recommendedName>
</protein>
<sequence>YCSKECQVSHWSLHKKDCRHEYMKSDWQPDWVRKNRSPAISDTSHPTRLILSGSRKPEYIWGNTPAVDCLQLSHNEGVLESLTRDFNVCFAASGDIRNMVMTVNNLPENYQGRCNILLNDHSPIITTRNILILYALLHRGPTIESAAELALHLMYSARLRAADSSELRARAQVVYGDMFPCQDDSHDNSEGPMILKTLKIRGKGKLYATQVTAHLYKEPLRMLKATHSLKDTQNALHSAMLNPKRIDYLERYFCGLKPAHRLSDFRFREKGVLFPFSVDVTEFQEPNPLMFSPDGEWLTRDDANPLFSWNINDVLHFGKEHGLDPADTFGCLFFYVKGQFMEFARRVERFNINIHVSQLEASVAAHALSRGMLNPIGKESKFDRVETSNVVDYIKIPRLLNDWSPLLNRTNVHATLLMYSMNWFLYQPAFYLLPLFGSNSSDISTYASQGTDLKSVFAQGTQSRMATVVGHCEEPFIENSEQLLSHLSSPEIKSAFETNKMHMRIKNRIHPRRYGISLSDHPSALPIRMTREEFYNTYMLGGCEAGVRFLEFENGI</sequence>
<dbReference type="Proteomes" id="UP000772434">
    <property type="component" value="Unassembled WGS sequence"/>
</dbReference>
<keyword evidence="3" id="KW-1185">Reference proteome</keyword>